<keyword evidence="3" id="KW-1185">Reference proteome</keyword>
<feature type="transmembrane region" description="Helical" evidence="1">
    <location>
        <begin position="78"/>
        <end position="100"/>
    </location>
</feature>
<keyword evidence="1" id="KW-0812">Transmembrane</keyword>
<evidence type="ECO:0000313" key="2">
    <source>
        <dbReference type="EMBL" id="KAF6324770.1"/>
    </source>
</evidence>
<reference evidence="2 3" key="1">
    <citation type="journal article" date="2020" name="Nature">
        <title>Six reference-quality genomes reveal evolution of bat adaptations.</title>
        <authorList>
            <person name="Jebb D."/>
            <person name="Huang Z."/>
            <person name="Pippel M."/>
            <person name="Hughes G.M."/>
            <person name="Lavrichenko K."/>
            <person name="Devanna P."/>
            <person name="Winkler S."/>
            <person name="Jermiin L.S."/>
            <person name="Skirmuntt E.C."/>
            <person name="Katzourakis A."/>
            <person name="Burkitt-Gray L."/>
            <person name="Ray D.A."/>
            <person name="Sullivan K.A.M."/>
            <person name="Roscito J.G."/>
            <person name="Kirilenko B.M."/>
            <person name="Davalos L.M."/>
            <person name="Corthals A.P."/>
            <person name="Power M.L."/>
            <person name="Jones G."/>
            <person name="Ransome R.D."/>
            <person name="Dechmann D.K.N."/>
            <person name="Locatelli A.G."/>
            <person name="Puechmaille S.J."/>
            <person name="Fedrigo O."/>
            <person name="Jarvis E.D."/>
            <person name="Hiller M."/>
            <person name="Vernes S.C."/>
            <person name="Myers E.W."/>
            <person name="Teeling E.C."/>
        </authorList>
    </citation>
    <scope>NUCLEOTIDE SEQUENCE [LARGE SCALE GENOMIC DNA]</scope>
    <source>
        <strain evidence="2">MMyoMyo1</strain>
        <tissue evidence="2">Flight muscle</tissue>
    </source>
</reference>
<keyword evidence="1" id="KW-1133">Transmembrane helix</keyword>
<sequence>MPFSFMTQQHLCKYQVLSTPWYKSAFAFRPFLLFCFFKRINLVLLKCKPLFGFIVTVIGLTEAWNSCSSLYSRNSSTFLILLTTTTNIAIHIFAHVSCACQEFSWNYMARSWISRRKRRSS</sequence>
<gene>
    <name evidence="2" type="ORF">mMyoMyo1_008246</name>
</gene>
<protein>
    <submittedName>
        <fullName evidence="2">Uncharacterized protein</fullName>
    </submittedName>
</protein>
<dbReference type="AlphaFoldDB" id="A0A7J7VID3"/>
<feature type="transmembrane region" description="Helical" evidence="1">
    <location>
        <begin position="49"/>
        <end position="66"/>
    </location>
</feature>
<name>A0A7J7VID3_MYOMY</name>
<comment type="caution">
    <text evidence="2">The sequence shown here is derived from an EMBL/GenBank/DDBJ whole genome shotgun (WGS) entry which is preliminary data.</text>
</comment>
<proteinExistence type="predicted"/>
<dbReference type="EMBL" id="JABWUV010000010">
    <property type="protein sequence ID" value="KAF6324770.1"/>
    <property type="molecule type" value="Genomic_DNA"/>
</dbReference>
<dbReference type="Proteomes" id="UP000527355">
    <property type="component" value="Unassembled WGS sequence"/>
</dbReference>
<accession>A0A7J7VID3</accession>
<keyword evidence="1" id="KW-0472">Membrane</keyword>
<evidence type="ECO:0000313" key="3">
    <source>
        <dbReference type="Proteomes" id="UP000527355"/>
    </source>
</evidence>
<evidence type="ECO:0000256" key="1">
    <source>
        <dbReference type="SAM" id="Phobius"/>
    </source>
</evidence>
<organism evidence="2 3">
    <name type="scientific">Myotis myotis</name>
    <name type="common">Greater mouse-eared bat</name>
    <name type="synonym">Vespertilio myotis</name>
    <dbReference type="NCBI Taxonomy" id="51298"/>
    <lineage>
        <taxon>Eukaryota</taxon>
        <taxon>Metazoa</taxon>
        <taxon>Chordata</taxon>
        <taxon>Craniata</taxon>
        <taxon>Vertebrata</taxon>
        <taxon>Euteleostomi</taxon>
        <taxon>Mammalia</taxon>
        <taxon>Eutheria</taxon>
        <taxon>Laurasiatheria</taxon>
        <taxon>Chiroptera</taxon>
        <taxon>Yangochiroptera</taxon>
        <taxon>Vespertilionidae</taxon>
        <taxon>Myotis</taxon>
    </lineage>
</organism>